<organism evidence="1 2">
    <name type="scientific">Choiromyces venosus 120613-1</name>
    <dbReference type="NCBI Taxonomy" id="1336337"/>
    <lineage>
        <taxon>Eukaryota</taxon>
        <taxon>Fungi</taxon>
        <taxon>Dikarya</taxon>
        <taxon>Ascomycota</taxon>
        <taxon>Pezizomycotina</taxon>
        <taxon>Pezizomycetes</taxon>
        <taxon>Pezizales</taxon>
        <taxon>Tuberaceae</taxon>
        <taxon>Choiromyces</taxon>
    </lineage>
</organism>
<protein>
    <submittedName>
        <fullName evidence="1">Uncharacterized protein</fullName>
    </submittedName>
</protein>
<dbReference type="AlphaFoldDB" id="A0A3N4JB82"/>
<accession>A0A3N4JB82</accession>
<reference evidence="1 2" key="1">
    <citation type="journal article" date="2018" name="Nat. Ecol. Evol.">
        <title>Pezizomycetes genomes reveal the molecular basis of ectomycorrhizal truffle lifestyle.</title>
        <authorList>
            <person name="Murat C."/>
            <person name="Payen T."/>
            <person name="Noel B."/>
            <person name="Kuo A."/>
            <person name="Morin E."/>
            <person name="Chen J."/>
            <person name="Kohler A."/>
            <person name="Krizsan K."/>
            <person name="Balestrini R."/>
            <person name="Da Silva C."/>
            <person name="Montanini B."/>
            <person name="Hainaut M."/>
            <person name="Levati E."/>
            <person name="Barry K.W."/>
            <person name="Belfiori B."/>
            <person name="Cichocki N."/>
            <person name="Clum A."/>
            <person name="Dockter R.B."/>
            <person name="Fauchery L."/>
            <person name="Guy J."/>
            <person name="Iotti M."/>
            <person name="Le Tacon F."/>
            <person name="Lindquist E.A."/>
            <person name="Lipzen A."/>
            <person name="Malagnac F."/>
            <person name="Mello A."/>
            <person name="Molinier V."/>
            <person name="Miyauchi S."/>
            <person name="Poulain J."/>
            <person name="Riccioni C."/>
            <person name="Rubini A."/>
            <person name="Sitrit Y."/>
            <person name="Splivallo R."/>
            <person name="Traeger S."/>
            <person name="Wang M."/>
            <person name="Zifcakova L."/>
            <person name="Wipf D."/>
            <person name="Zambonelli A."/>
            <person name="Paolocci F."/>
            <person name="Nowrousian M."/>
            <person name="Ottonello S."/>
            <person name="Baldrian P."/>
            <person name="Spatafora J.W."/>
            <person name="Henrissat B."/>
            <person name="Nagy L.G."/>
            <person name="Aury J.M."/>
            <person name="Wincker P."/>
            <person name="Grigoriev I.V."/>
            <person name="Bonfante P."/>
            <person name="Martin F.M."/>
        </authorList>
    </citation>
    <scope>NUCLEOTIDE SEQUENCE [LARGE SCALE GENOMIC DNA]</scope>
    <source>
        <strain evidence="1 2">120613-1</strain>
    </source>
</reference>
<sequence>MLSPTTSESKCYLSMHPRTHITFDASKYLVQISTALPAHSSMGDKANTVQLHVLLRLMLGFRSRK</sequence>
<gene>
    <name evidence="1" type="ORF">L873DRAFT_1411524</name>
</gene>
<dbReference type="EMBL" id="ML120435">
    <property type="protein sequence ID" value="RPA94577.1"/>
    <property type="molecule type" value="Genomic_DNA"/>
</dbReference>
<name>A0A3N4JB82_9PEZI</name>
<proteinExistence type="predicted"/>
<evidence type="ECO:0000313" key="2">
    <source>
        <dbReference type="Proteomes" id="UP000276215"/>
    </source>
</evidence>
<evidence type="ECO:0000313" key="1">
    <source>
        <dbReference type="EMBL" id="RPA94577.1"/>
    </source>
</evidence>
<dbReference type="Proteomes" id="UP000276215">
    <property type="component" value="Unassembled WGS sequence"/>
</dbReference>
<keyword evidence="2" id="KW-1185">Reference proteome</keyword>